<dbReference type="STRING" id="865937.Gilli_0932"/>
<protein>
    <submittedName>
        <fullName evidence="2">Amidase</fullName>
    </submittedName>
</protein>
<dbReference type="PANTHER" id="PTHR42678:SF34">
    <property type="entry name" value="OS04G0183300 PROTEIN"/>
    <property type="match status" value="1"/>
</dbReference>
<proteinExistence type="predicted"/>
<dbReference type="PANTHER" id="PTHR42678">
    <property type="entry name" value="AMIDASE"/>
    <property type="match status" value="1"/>
</dbReference>
<evidence type="ECO:0000313" key="3">
    <source>
        <dbReference type="Proteomes" id="UP000003844"/>
    </source>
</evidence>
<dbReference type="Proteomes" id="UP000003844">
    <property type="component" value="Unassembled WGS sequence"/>
</dbReference>
<gene>
    <name evidence="2" type="ORF">Gilli_0932</name>
</gene>
<evidence type="ECO:0000259" key="1">
    <source>
        <dbReference type="Pfam" id="PF01425"/>
    </source>
</evidence>
<dbReference type="InterPro" id="IPR023631">
    <property type="entry name" value="Amidase_dom"/>
</dbReference>
<dbReference type="EMBL" id="JH594606">
    <property type="protein sequence ID" value="EHQ01618.1"/>
    <property type="molecule type" value="Genomic_DNA"/>
</dbReference>
<dbReference type="InterPro" id="IPR036928">
    <property type="entry name" value="AS_sf"/>
</dbReference>
<keyword evidence="3" id="KW-1185">Reference proteome</keyword>
<accession>H2BU22</accession>
<dbReference type="HOGENOM" id="CLU_009600_14_5_10"/>
<dbReference type="OrthoDB" id="9811471at2"/>
<evidence type="ECO:0000313" key="2">
    <source>
        <dbReference type="EMBL" id="EHQ01618.1"/>
    </source>
</evidence>
<name>H2BU22_GILLR</name>
<reference evidence="3" key="1">
    <citation type="journal article" date="2012" name="Stand. Genomic Sci.">
        <title>Genome sequence of the Antarctic rhodopsins-containing flavobacterium Gillisia limnaea type strain (R-8282(T)).</title>
        <authorList>
            <person name="Riedel T."/>
            <person name="Held B."/>
            <person name="Nolan M."/>
            <person name="Lucas S."/>
            <person name="Lapidus A."/>
            <person name="Tice H."/>
            <person name="Del Rio T.G."/>
            <person name="Cheng J.F."/>
            <person name="Han C."/>
            <person name="Tapia R."/>
            <person name="Goodwin L.A."/>
            <person name="Pitluck S."/>
            <person name="Liolios K."/>
            <person name="Mavromatis K."/>
            <person name="Pagani I."/>
            <person name="Ivanova N."/>
            <person name="Mikhailova N."/>
            <person name="Pati A."/>
            <person name="Chen A."/>
            <person name="Palaniappan K."/>
            <person name="Land M."/>
            <person name="Rohde M."/>
            <person name="Tindall B.J."/>
            <person name="Detter J.C."/>
            <person name="Goker M."/>
            <person name="Bristow J."/>
            <person name="Eisen J.A."/>
            <person name="Markowitz V."/>
            <person name="Hugenholtz P."/>
            <person name="Kyrpides N.C."/>
            <person name="Klenk H.P."/>
            <person name="Woyke T."/>
        </authorList>
    </citation>
    <scope>NUCLEOTIDE SEQUENCE [LARGE SCALE GENOMIC DNA]</scope>
    <source>
        <strain evidence="3">DSM 15749 / LMG 21470 / R-8282</strain>
    </source>
</reference>
<dbReference type="SUPFAM" id="SSF75304">
    <property type="entry name" value="Amidase signature (AS) enzymes"/>
    <property type="match status" value="1"/>
</dbReference>
<organism evidence="2 3">
    <name type="scientific">Gillisia limnaea (strain DSM 15749 / LMG 21470 / R-8282)</name>
    <dbReference type="NCBI Taxonomy" id="865937"/>
    <lineage>
        <taxon>Bacteria</taxon>
        <taxon>Pseudomonadati</taxon>
        <taxon>Bacteroidota</taxon>
        <taxon>Flavobacteriia</taxon>
        <taxon>Flavobacteriales</taxon>
        <taxon>Flavobacteriaceae</taxon>
        <taxon>Gillisia</taxon>
    </lineage>
</organism>
<feature type="domain" description="Amidase" evidence="1">
    <location>
        <begin position="100"/>
        <end position="523"/>
    </location>
</feature>
<dbReference type="AlphaFoldDB" id="H2BU22"/>
<dbReference type="RefSeq" id="WP_006987940.1">
    <property type="nucleotide sequence ID" value="NZ_JH594606.1"/>
</dbReference>
<sequence length="545" mass="60032">MKKAISLLLFFLVFIGCKENTAEKNSVQDQTDSTGVSSELEFKVLDSKIINKDSLWAPFNVEMESFSKDRYSMLQPMIMDKTIPDIQNAVKNGDFTYEELVKFYLYRIRKFDRNNEKSLNSVISINPDILEQAREKDRAFKAGERKHAIFGIPVLLKDNINTEGLPTTAGSIALKNNLTEDAYIVERLKENGALILGKANLSEWAYFFCSDCPSGYSAIGGQTLNPYGRKILDTGGSSSGSAVAVAANLVTVAVGSETSGSILSPSSQNSLVGLKPTIGVLSRGGIIPISSTLDTPGPITKTVIDNAILFSAMTGKDAEDPASVKNKNLTKDFYSNVSATGTLKGKRFGAMKSLMEDSLYVAAVNDLRKAGAEIIEFEPEEIDLPNFRRLLSLDMRNDLPEYFENYGGKVDFKSVQDVVAFNKIDSTIRAPYGQGLFIGILEDSATNDEFTAIKDTLRRNGKRFFEVPMNTHNLDAVLSINNYHAGFAAVALYPAITVPMGYGDNNAPKGLTFITKPYQEDQLYKFAQAYEQVSKKRVSPKNYNE</sequence>
<dbReference type="PROSITE" id="PS51257">
    <property type="entry name" value="PROKAR_LIPOPROTEIN"/>
    <property type="match status" value="1"/>
</dbReference>
<dbReference type="Gene3D" id="3.90.1300.10">
    <property type="entry name" value="Amidase signature (AS) domain"/>
    <property type="match status" value="1"/>
</dbReference>
<dbReference type="eggNOG" id="COG0154">
    <property type="taxonomic scope" value="Bacteria"/>
</dbReference>
<dbReference type="Pfam" id="PF01425">
    <property type="entry name" value="Amidase"/>
    <property type="match status" value="1"/>
</dbReference>